<evidence type="ECO:0000313" key="2">
    <source>
        <dbReference type="Proteomes" id="UP001187343"/>
    </source>
</evidence>
<proteinExistence type="predicted"/>
<evidence type="ECO:0000313" key="1">
    <source>
        <dbReference type="EMBL" id="KAK2869798.1"/>
    </source>
</evidence>
<name>A0AA88PC41_9TELE</name>
<comment type="caution">
    <text evidence="1">The sequence shown here is derived from an EMBL/GenBank/DDBJ whole genome shotgun (WGS) entry which is preliminary data.</text>
</comment>
<organism evidence="1 2">
    <name type="scientific">Cirrhinus molitorella</name>
    <name type="common">mud carp</name>
    <dbReference type="NCBI Taxonomy" id="172907"/>
    <lineage>
        <taxon>Eukaryota</taxon>
        <taxon>Metazoa</taxon>
        <taxon>Chordata</taxon>
        <taxon>Craniata</taxon>
        <taxon>Vertebrata</taxon>
        <taxon>Euteleostomi</taxon>
        <taxon>Actinopterygii</taxon>
        <taxon>Neopterygii</taxon>
        <taxon>Teleostei</taxon>
        <taxon>Ostariophysi</taxon>
        <taxon>Cypriniformes</taxon>
        <taxon>Cyprinidae</taxon>
        <taxon>Labeoninae</taxon>
        <taxon>Labeonini</taxon>
        <taxon>Cirrhinus</taxon>
    </lineage>
</organism>
<dbReference type="AlphaFoldDB" id="A0AA88PC41"/>
<accession>A0AA88PC41</accession>
<dbReference type="EMBL" id="JAUYZG010000024">
    <property type="protein sequence ID" value="KAK2869798.1"/>
    <property type="molecule type" value="Genomic_DNA"/>
</dbReference>
<keyword evidence="2" id="KW-1185">Reference proteome</keyword>
<gene>
    <name evidence="1" type="ORF">Q8A67_024190</name>
</gene>
<protein>
    <submittedName>
        <fullName evidence="1">Uncharacterized protein</fullName>
    </submittedName>
</protein>
<reference evidence="1" key="1">
    <citation type="submission" date="2023-08" db="EMBL/GenBank/DDBJ databases">
        <title>Chromosome-level Genome Assembly of mud carp (Cirrhinus molitorella).</title>
        <authorList>
            <person name="Liu H."/>
        </authorList>
    </citation>
    <scope>NUCLEOTIDE SEQUENCE</scope>
    <source>
        <strain evidence="1">Prfri</strain>
        <tissue evidence="1">Muscle</tissue>
    </source>
</reference>
<sequence>MAPAFSGFTLSLTPKSRASNWTRVTLTELYLSEDQFAALPEDPELVLFLAPVASPNQQILPFPDQLAQRATRGMKGRLGGVWIETVFVYVCGETGDTASGLERDIVCLCIQPKGREKKERKARKRVREVTPKPLSVCSSPARKSGKAENIPEAPTVIVRLEVGDALTQEERSWNGNGGALFG</sequence>
<dbReference type="Proteomes" id="UP001187343">
    <property type="component" value="Unassembled WGS sequence"/>
</dbReference>